<dbReference type="Pfam" id="PF00550">
    <property type="entry name" value="PP-binding"/>
    <property type="match status" value="3"/>
</dbReference>
<dbReference type="InterPro" id="IPR010071">
    <property type="entry name" value="AA_adenyl_dom"/>
</dbReference>
<keyword evidence="4" id="KW-0597">Phosphoprotein</keyword>
<dbReference type="CDD" id="cd17646">
    <property type="entry name" value="A_NRPS_AB3403-like"/>
    <property type="match status" value="1"/>
</dbReference>
<dbReference type="NCBIfam" id="NF003417">
    <property type="entry name" value="PRK04813.1"/>
    <property type="match status" value="3"/>
</dbReference>
<dbReference type="InterPro" id="IPR023213">
    <property type="entry name" value="CAT-like_dom_sf"/>
</dbReference>
<dbReference type="Pfam" id="PF00501">
    <property type="entry name" value="AMP-binding"/>
    <property type="match status" value="2"/>
</dbReference>
<dbReference type="Proteomes" id="UP000267464">
    <property type="component" value="Unassembled WGS sequence"/>
</dbReference>
<comment type="cofactor">
    <cofactor evidence="1">
        <name>pantetheine 4'-phosphate</name>
        <dbReference type="ChEBI" id="CHEBI:47942"/>
    </cofactor>
</comment>
<keyword evidence="3" id="KW-0596">Phosphopantetheine</keyword>
<reference evidence="6 7" key="2">
    <citation type="submission" date="2018-12" db="EMBL/GenBank/DDBJ databases">
        <title>Rhizobacter gummiphilus sp. nov., a rubber-degrading bacterium isolated from the soil of a botanical garden in Japan.</title>
        <authorList>
            <person name="Shunsuke S.S."/>
        </authorList>
    </citation>
    <scope>NUCLEOTIDE SEQUENCE [LARGE SCALE GENOMIC DNA]</scope>
    <source>
        <strain evidence="6 7">S-16</strain>
    </source>
</reference>
<dbReference type="InterPro" id="IPR006342">
    <property type="entry name" value="FkbM_mtfrase"/>
</dbReference>
<dbReference type="Pfam" id="PF00668">
    <property type="entry name" value="Condensation"/>
    <property type="match status" value="2"/>
</dbReference>
<dbReference type="GO" id="GO:0031177">
    <property type="term" value="F:phosphopantetheine binding"/>
    <property type="evidence" value="ECO:0007669"/>
    <property type="project" value="InterPro"/>
</dbReference>
<dbReference type="PROSITE" id="PS00012">
    <property type="entry name" value="PHOSPHOPANTETHEINE"/>
    <property type="match status" value="3"/>
</dbReference>
<dbReference type="OrthoDB" id="6297021at2"/>
<sequence length="2581" mass="281943">EAPQGEVETAIASIWAEVLQLDRVGRHDNFFELGGHSLLAVKVASRMRHAGLRVDVNALFDTPSLAEFAACASSEEQAVEVPPNGIPPGCERITPDMLPLIRLAQEDIDRIAASVRSGAANIQDIYPLAPLQQGILFHHRTSESDVYLAPAMFAFESRTKLDAFLSAFQAVVDRHDILRTCIVWEDLPEPVQVVLRHARLPVQEVVADPEAGDVAAQLRSRFDPRRHRMDVTDAPLMRLFVAEDAANGRWVMLVWLHHLAIDHTTLDNLQHEIQAHLLGQAERLPTALPFRNFVAQARLGVAQDKHEAFFREMLADIDEPTAPFGLLDVQGDGSLIDETTLPVDDELAARLRARAQALGVSVASLCHLAWAQVLARITGRRDVVFGTVLFGRVQGGSGAERVLGLFINTLPLRVEVGAATPEEALKQTHQRLSRLMRHEHASLALAQRCSGVSPPTPLFSALLNYRHSAAAVQTNADAEDAWRGIQLLSAEERTNYPFTLSVDDLGTGFMLTAQVQQPADPRRVCAMMHTSLHGLADALDDSSSQPIHRLEVLPPDEHRLLVSQWNETRVDFPRHACAHELIEAQAAERPSATALAMGDSVLSYSELNQRANRLARHLRDAGVRPDTRVAICMERSFEMVIGLLAVLKAGGAYVPVDPAYPAQRIAYMLEDSAPLAVLTRGALHEELRAAIDGASAGSVPVLDLLAGDPAWSAQPAHDLSREETGLTPKHLSYVIYTSGSTGRPKGVMIEHRGLVNYLSWADRAYTPDDGSVVSSSLSFDATITSVFTPLIRGSVVRLLPDGREVDDLEALLASSPAGGLVKITPAHLDVLGHRLRAAGVRPAVGMLVVGGEALAPATVKLWRGLQPGVRVVNEYGPTETVVGCIVYEVDPDEVPDGNVPIGRPIANTQIYLLDADGRPVPVGATGEIHIGGAGVARGYLNRPELTAERFVPDPFSAEPGARMYKTGDLARHRPDGQMEYLGRNDFQVKLRGFRIELGEIEARLSQHPQVREAVVIAREDSPGDKRLVAYVVGDAAQAQALREHLAAALPDHMVPAAYVQLDAIPLTPNGKVDRKALPAPDGTAYVARGYEAPQGEVEAVLAQIWAEVLKLDRVGRHDNFFELGGHSLLAVTVLERMRRAGLQADVRRLFDSPTIAALAVGVADPQAVVTVPPNRIPAGSRSITPDMLPLVQLAPEQIERIVAMVPGGVANVQDIYPLAPLQEGIFFHHLMGSEGDLYLQHALFAFSERPQLDRYVQALQAVVDRHDVLRTAVCWDGLPEPVQVVWRQAPLELRTVPLDPGTDAAAQLLERFHPRRYRIGLDRAPLLQLIAAHDARNSRWLMLLLFHHLAGDHTALDVIQGEIQSLMAGKGQALPPPVPFRNFVAQGLLGVAPQEHEAFFRGMLGDIEEPTAPFGLADVLGNAAQVEARRALAPELGARLRRCARTLGVSAASLHHLAWAQVLARATGRDDVVFGTLLFGRMQGGAGADSAVGMFINTLPIRISVDDTPVGQCAKAVHARLGQLMRHEHASLALAQRCSAVPAQTPLFSALLNFRHSPSAAPLDAEMASVWQGIELLDGEERTNYPLTMSVDEVDDGFVLSALVQAPLDPQRICDSMETALAQLADALEHAADTPVSHIDVLPAQERQRLLVDWNATQVDFPRDPCLHELFEQQVLRSGDAVAVADGHRRLGYAELNRRANQLAHHLRRLGVDADDRIAVCAERSLEMVVALLAVLKAGAAYVPLDPDHPLDRLAAMCEDCAPTAVLADDGIAQPVLERIDAALSSRGTQVPVLRLQSDAGRWAHEPEDNPCASDIGLAAHHLAYVIYTSGSTGTPKGVMNEHRGVVNRLLWMQQAYGLGAHDAVLQKTPFSFDVSVWEFFWPLLQGARLVMARPGGHKDPAYLCEVIQEHRITTLHFVPSMLQAFLAHPDMGGCASLRRVVCSGEALPPALARQCRQRLPQAGLHNLYGPTEAAVDVTAWTCPREGPVDVVPIGRPIANTAIYLLDPRGRPVPQGAIGELHIGGVQVARGYLHRPELSAERFIVDPFSAEPGARMYKTGDLARHLPDGNIEYLGRNDFQVKLRGLRIEPGEIEAVLMQHPGVAQASVGVKDYGDNDRRLVAHVVASSRRAKLVQRLLSMQRRDPQGTVNRIELPNGWPMFHKNQGETEFIFQEIFVQQAYLKYGLAIREGDCIFDVGANIGMFTLFAARQARNTRVYAFEPLPPLFDTLERNAELHGLDAKLFRCGLAASAGHEVFSFYPHNTVISSSRTTPEQAREMVKAYLRTVALDKDKDAKDELVDELLDTRLDVEHHECELRTLSQVIRDENVQRIDLLKIDVENAEAQVIAGIDDADWPKIRQIVVEVHDVDGRPWQIADLLHAKGFAVSIEQDKALHGTRLYNLYAARPQETPDTAGEDEAGVAEAIRPLWHSPEALLADLKAHLASQLPEHMVPSAFVLIDEMPLTPSGKLDRKALPDPAGPAPSSLAYVPPQGDTEAEMAAIWAAILQTDRVGRHDNFFELGGHSLLATKLIARLRHEMDIDLPLQSLFAAPDLASFAELTLDARLAKYSTEELDAMSSEL</sequence>
<dbReference type="Gene3D" id="3.30.300.30">
    <property type="match status" value="2"/>
</dbReference>
<dbReference type="InterPro" id="IPR020806">
    <property type="entry name" value="PKS_PP-bd"/>
</dbReference>
<name>A0A3N7HKR7_9BURK</name>
<proteinExistence type="inferred from homology"/>
<dbReference type="NCBIfam" id="TIGR01733">
    <property type="entry name" value="AA-adenyl-dom"/>
    <property type="match status" value="2"/>
</dbReference>
<dbReference type="InterPro" id="IPR029063">
    <property type="entry name" value="SAM-dependent_MTases_sf"/>
</dbReference>
<comment type="caution">
    <text evidence="6">The sequence shown here is derived from an EMBL/GenBank/DDBJ whole genome shotgun (WGS) entry which is preliminary data.</text>
</comment>
<dbReference type="FunFam" id="3.40.50.980:FF:000001">
    <property type="entry name" value="Non-ribosomal peptide synthetase"/>
    <property type="match status" value="2"/>
</dbReference>
<dbReference type="GO" id="GO:0005737">
    <property type="term" value="C:cytoplasm"/>
    <property type="evidence" value="ECO:0007669"/>
    <property type="project" value="TreeGrafter"/>
</dbReference>
<dbReference type="InterPro" id="IPR020845">
    <property type="entry name" value="AMP-binding_CS"/>
</dbReference>
<dbReference type="Gene3D" id="3.40.50.150">
    <property type="entry name" value="Vaccinia Virus protein VP39"/>
    <property type="match status" value="1"/>
</dbReference>
<accession>A0A3N7HKR7</accession>
<evidence type="ECO:0000313" key="7">
    <source>
        <dbReference type="Proteomes" id="UP000267464"/>
    </source>
</evidence>
<dbReference type="NCBIfam" id="TIGR01444">
    <property type="entry name" value="fkbM_fam"/>
    <property type="match status" value="1"/>
</dbReference>
<dbReference type="PROSITE" id="PS50075">
    <property type="entry name" value="CARRIER"/>
    <property type="match status" value="3"/>
</dbReference>
<dbReference type="InterPro" id="IPR009081">
    <property type="entry name" value="PP-bd_ACP"/>
</dbReference>
<feature type="non-terminal residue" evidence="6">
    <location>
        <position position="1"/>
    </location>
</feature>
<dbReference type="SUPFAM" id="SSF52777">
    <property type="entry name" value="CoA-dependent acyltransferases"/>
    <property type="match status" value="4"/>
</dbReference>
<dbReference type="InterPro" id="IPR006162">
    <property type="entry name" value="Ppantetheine_attach_site"/>
</dbReference>
<evidence type="ECO:0000313" key="6">
    <source>
        <dbReference type="EMBL" id="RQP21151.1"/>
    </source>
</evidence>
<feature type="domain" description="Carrier" evidence="5">
    <location>
        <begin position="1092"/>
        <end position="1166"/>
    </location>
</feature>
<dbReference type="CDD" id="cd19544">
    <property type="entry name" value="E-C_NRPS"/>
    <property type="match status" value="2"/>
</dbReference>
<dbReference type="Pfam" id="PF05050">
    <property type="entry name" value="Methyltransf_21"/>
    <property type="match status" value="1"/>
</dbReference>
<dbReference type="PANTHER" id="PTHR45527">
    <property type="entry name" value="NONRIBOSOMAL PEPTIDE SYNTHETASE"/>
    <property type="match status" value="1"/>
</dbReference>
<dbReference type="SUPFAM" id="SSF47336">
    <property type="entry name" value="ACP-like"/>
    <property type="match status" value="3"/>
</dbReference>
<dbReference type="GO" id="GO:0043041">
    <property type="term" value="P:amino acid activation for nonribosomal peptide biosynthetic process"/>
    <property type="evidence" value="ECO:0007669"/>
    <property type="project" value="TreeGrafter"/>
</dbReference>
<dbReference type="Gene3D" id="3.40.50.980">
    <property type="match status" value="4"/>
</dbReference>
<reference evidence="6 7" key="1">
    <citation type="submission" date="2018-08" db="EMBL/GenBank/DDBJ databases">
        <authorList>
            <person name="Khan S.A."/>
            <person name="Jeon C.O."/>
            <person name="Chun B.H."/>
            <person name="Jeong S.E."/>
        </authorList>
    </citation>
    <scope>NUCLEOTIDE SEQUENCE [LARGE SCALE GENOMIC DNA]</scope>
    <source>
        <strain evidence="6 7">S-16</strain>
    </source>
</reference>
<dbReference type="FunFam" id="3.30.300.30:FF:000010">
    <property type="entry name" value="Enterobactin synthetase component F"/>
    <property type="match status" value="1"/>
</dbReference>
<feature type="domain" description="Carrier" evidence="5">
    <location>
        <begin position="2"/>
        <end position="76"/>
    </location>
</feature>
<evidence type="ECO:0000259" key="5">
    <source>
        <dbReference type="PROSITE" id="PS50075"/>
    </source>
</evidence>
<dbReference type="Pfam" id="PF13193">
    <property type="entry name" value="AMP-binding_C"/>
    <property type="match status" value="1"/>
</dbReference>
<dbReference type="FunFam" id="2.30.38.10:FF:000001">
    <property type="entry name" value="Non-ribosomal peptide synthetase PvdI"/>
    <property type="match status" value="2"/>
</dbReference>
<dbReference type="PANTHER" id="PTHR45527:SF1">
    <property type="entry name" value="FATTY ACID SYNTHASE"/>
    <property type="match status" value="1"/>
</dbReference>
<dbReference type="RefSeq" id="WP_124543974.1">
    <property type="nucleotide sequence ID" value="NZ_QUSW01000017.1"/>
</dbReference>
<evidence type="ECO:0000256" key="2">
    <source>
        <dbReference type="ARBA" id="ARBA00006432"/>
    </source>
</evidence>
<dbReference type="Gene3D" id="3.30.559.10">
    <property type="entry name" value="Chloramphenicol acetyltransferase-like domain"/>
    <property type="match status" value="2"/>
</dbReference>
<dbReference type="FunFam" id="3.40.50.12780:FF:000012">
    <property type="entry name" value="Non-ribosomal peptide synthetase"/>
    <property type="match status" value="2"/>
</dbReference>
<dbReference type="CDD" id="cd05930">
    <property type="entry name" value="A_NRPS"/>
    <property type="match status" value="1"/>
</dbReference>
<dbReference type="InterPro" id="IPR036736">
    <property type="entry name" value="ACP-like_sf"/>
</dbReference>
<dbReference type="FunFam" id="1.10.1200.10:FF:000005">
    <property type="entry name" value="Nonribosomal peptide synthetase 1"/>
    <property type="match status" value="3"/>
</dbReference>
<dbReference type="InterPro" id="IPR000873">
    <property type="entry name" value="AMP-dep_synth/lig_dom"/>
</dbReference>
<dbReference type="FunFam" id="3.40.50.980:FF:000002">
    <property type="entry name" value="Enterobactin synthetase component F"/>
    <property type="match status" value="1"/>
</dbReference>
<evidence type="ECO:0000256" key="1">
    <source>
        <dbReference type="ARBA" id="ARBA00001957"/>
    </source>
</evidence>
<dbReference type="InterPro" id="IPR045851">
    <property type="entry name" value="AMP-bd_C_sf"/>
</dbReference>
<organism evidence="6 7">
    <name type="scientific">Piscinibacter terrae</name>
    <dbReference type="NCBI Taxonomy" id="2496871"/>
    <lineage>
        <taxon>Bacteria</taxon>
        <taxon>Pseudomonadati</taxon>
        <taxon>Pseudomonadota</taxon>
        <taxon>Betaproteobacteria</taxon>
        <taxon>Burkholderiales</taxon>
        <taxon>Sphaerotilaceae</taxon>
        <taxon>Piscinibacter</taxon>
    </lineage>
</organism>
<feature type="domain" description="Carrier" evidence="5">
    <location>
        <begin position="2490"/>
        <end position="2565"/>
    </location>
</feature>
<dbReference type="PROSITE" id="PS00455">
    <property type="entry name" value="AMP_BINDING"/>
    <property type="match status" value="2"/>
</dbReference>
<dbReference type="Gene3D" id="3.30.559.30">
    <property type="entry name" value="Nonribosomal peptide synthetase, condensation domain"/>
    <property type="match status" value="2"/>
</dbReference>
<dbReference type="InterPro" id="IPR001242">
    <property type="entry name" value="Condensation_dom"/>
</dbReference>
<dbReference type="GO" id="GO:0003824">
    <property type="term" value="F:catalytic activity"/>
    <property type="evidence" value="ECO:0007669"/>
    <property type="project" value="InterPro"/>
</dbReference>
<dbReference type="SUPFAM" id="SSF56801">
    <property type="entry name" value="Acetyl-CoA synthetase-like"/>
    <property type="match status" value="2"/>
</dbReference>
<dbReference type="Gene3D" id="2.30.38.10">
    <property type="entry name" value="Luciferase, Domain 3"/>
    <property type="match status" value="2"/>
</dbReference>
<evidence type="ECO:0000256" key="4">
    <source>
        <dbReference type="ARBA" id="ARBA00022553"/>
    </source>
</evidence>
<dbReference type="GO" id="GO:0044550">
    <property type="term" value="P:secondary metabolite biosynthetic process"/>
    <property type="evidence" value="ECO:0007669"/>
    <property type="project" value="UniProtKB-ARBA"/>
</dbReference>
<dbReference type="Gene3D" id="1.10.1200.10">
    <property type="entry name" value="ACP-like"/>
    <property type="match status" value="3"/>
</dbReference>
<dbReference type="InterPro" id="IPR025110">
    <property type="entry name" value="AMP-bd_C"/>
</dbReference>
<keyword evidence="7" id="KW-1185">Reference proteome</keyword>
<dbReference type="SUPFAM" id="SSF53335">
    <property type="entry name" value="S-adenosyl-L-methionine-dependent methyltransferases"/>
    <property type="match status" value="1"/>
</dbReference>
<dbReference type="EMBL" id="QUSW01000017">
    <property type="protein sequence ID" value="RQP21151.1"/>
    <property type="molecule type" value="Genomic_DNA"/>
</dbReference>
<gene>
    <name evidence="6" type="ORF">DZC73_29355</name>
</gene>
<protein>
    <submittedName>
        <fullName evidence="6">Amino acid adenylation domain-containing protein</fullName>
    </submittedName>
</protein>
<evidence type="ECO:0000256" key="3">
    <source>
        <dbReference type="ARBA" id="ARBA00022450"/>
    </source>
</evidence>
<comment type="similarity">
    <text evidence="2">Belongs to the ATP-dependent AMP-binding enzyme family.</text>
</comment>
<dbReference type="SMART" id="SM00823">
    <property type="entry name" value="PKS_PP"/>
    <property type="match status" value="3"/>
</dbReference>